<feature type="transmembrane region" description="Helical" evidence="1">
    <location>
        <begin position="288"/>
        <end position="311"/>
    </location>
</feature>
<keyword evidence="1" id="KW-0472">Membrane</keyword>
<gene>
    <name evidence="2" type="ORF">UFOVP873_3</name>
</gene>
<name>A0A6J5PC89_9CAUD</name>
<evidence type="ECO:0008006" key="3">
    <source>
        <dbReference type="Google" id="ProtNLM"/>
    </source>
</evidence>
<reference evidence="2" key="1">
    <citation type="submission" date="2020-04" db="EMBL/GenBank/DDBJ databases">
        <authorList>
            <person name="Chiriac C."/>
            <person name="Salcher M."/>
            <person name="Ghai R."/>
            <person name="Kavagutti S V."/>
        </authorList>
    </citation>
    <scope>NUCLEOTIDE SEQUENCE</scope>
</reference>
<organism evidence="2">
    <name type="scientific">uncultured Caudovirales phage</name>
    <dbReference type="NCBI Taxonomy" id="2100421"/>
    <lineage>
        <taxon>Viruses</taxon>
        <taxon>Duplodnaviria</taxon>
        <taxon>Heunggongvirae</taxon>
        <taxon>Uroviricota</taxon>
        <taxon>Caudoviricetes</taxon>
        <taxon>Peduoviridae</taxon>
        <taxon>Maltschvirus</taxon>
        <taxon>Maltschvirus maltsch</taxon>
    </lineage>
</organism>
<keyword evidence="1" id="KW-0812">Transmembrane</keyword>
<feature type="transmembrane region" description="Helical" evidence="1">
    <location>
        <begin position="245"/>
        <end position="268"/>
    </location>
</feature>
<accession>A0A6J5PC89</accession>
<evidence type="ECO:0000313" key="2">
    <source>
        <dbReference type="EMBL" id="CAB4167061.1"/>
    </source>
</evidence>
<dbReference type="EMBL" id="LR796800">
    <property type="protein sequence ID" value="CAB4167061.1"/>
    <property type="molecule type" value="Genomic_DNA"/>
</dbReference>
<keyword evidence="1" id="KW-1133">Transmembrane helix</keyword>
<protein>
    <recommendedName>
        <fullName evidence="3">Phage tail tape measure protein</fullName>
    </recommendedName>
</protein>
<proteinExistence type="predicted"/>
<evidence type="ECO:0000256" key="1">
    <source>
        <dbReference type="SAM" id="Phobius"/>
    </source>
</evidence>
<sequence length="468" mass="48031">MAINIPIITEYVGAGVDKAIREFKQLETTGEKAQFAIKKAAVPAAAALVAVGAAAFDAVKGAMEDAAAQEQLARNIRGVTNASDSAIKKNEDFISSLSMATATADDELRPALAKLVTGTENLEEAQQGLRLAQDIAAGTGKDLATVSDALAKAYAGNDKGLKALDPRMKTLLKDGLDVEGAMSVLADTFGGDAAAAADTAEGRFKRLSIGLAETKESIGAALLPAIQAILPYIERFGKWAQDNTTTFLIVGGAIAGIATAILAVNFAMKAWTAATTAFTAVQAAFNAVMALNPIFLMVAAVVAVGAALVVLQMKFNIFGKALEAVGAVASALWNGMKAGFAGVVTVVSGYVNGLVAIYKGLFNGIASVWNNTVGKLSFKIPGWVPVIGGSGFDVPNIPMLADGGIVNGPTLAMIGERGPEAVVPLTGNNAPNLGNNITINVHGGDPNAIVDALRRYNRSNGPLPVRVA</sequence>